<feature type="domain" description="HAMP" evidence="15">
    <location>
        <begin position="162"/>
        <end position="214"/>
    </location>
</feature>
<feature type="domain" description="Histidine kinase" evidence="14">
    <location>
        <begin position="222"/>
        <end position="441"/>
    </location>
</feature>
<evidence type="ECO:0000256" key="6">
    <source>
        <dbReference type="ARBA" id="ARBA00022679"/>
    </source>
</evidence>
<keyword evidence="12" id="KW-0902">Two-component regulatory system</keyword>
<dbReference type="InterPro" id="IPR003660">
    <property type="entry name" value="HAMP_dom"/>
</dbReference>
<keyword evidence="5" id="KW-0597">Phosphoprotein</keyword>
<evidence type="ECO:0000256" key="9">
    <source>
        <dbReference type="ARBA" id="ARBA00022777"/>
    </source>
</evidence>
<proteinExistence type="predicted"/>
<protein>
    <recommendedName>
        <fullName evidence="3">histidine kinase</fullName>
        <ecNumber evidence="3">2.7.13.3</ecNumber>
    </recommendedName>
</protein>
<evidence type="ECO:0000256" key="7">
    <source>
        <dbReference type="ARBA" id="ARBA00022692"/>
    </source>
</evidence>
<dbReference type="PROSITE" id="PS50109">
    <property type="entry name" value="HIS_KIN"/>
    <property type="match status" value="1"/>
</dbReference>
<dbReference type="InterPro" id="IPR003661">
    <property type="entry name" value="HisK_dim/P_dom"/>
</dbReference>
<dbReference type="PRINTS" id="PR00344">
    <property type="entry name" value="BCTRLSENSOR"/>
</dbReference>
<dbReference type="InterPro" id="IPR036890">
    <property type="entry name" value="HATPase_C_sf"/>
</dbReference>
<organism evidence="16 17">
    <name type="scientific">Cohnella zeiphila</name>
    <dbReference type="NCBI Taxonomy" id="2761120"/>
    <lineage>
        <taxon>Bacteria</taxon>
        <taxon>Bacillati</taxon>
        <taxon>Bacillota</taxon>
        <taxon>Bacilli</taxon>
        <taxon>Bacillales</taxon>
        <taxon>Paenibacillaceae</taxon>
        <taxon>Cohnella</taxon>
    </lineage>
</organism>
<comment type="caution">
    <text evidence="16">The sequence shown here is derived from an EMBL/GenBank/DDBJ whole genome shotgun (WGS) entry which is preliminary data.</text>
</comment>
<dbReference type="InterPro" id="IPR005467">
    <property type="entry name" value="His_kinase_dom"/>
</dbReference>
<dbReference type="Pfam" id="PF02518">
    <property type="entry name" value="HATPase_c"/>
    <property type="match status" value="1"/>
</dbReference>
<evidence type="ECO:0000256" key="11">
    <source>
        <dbReference type="ARBA" id="ARBA00022989"/>
    </source>
</evidence>
<dbReference type="CDD" id="cd06225">
    <property type="entry name" value="HAMP"/>
    <property type="match status" value="1"/>
</dbReference>
<dbReference type="InterPro" id="IPR050428">
    <property type="entry name" value="TCS_sensor_his_kinase"/>
</dbReference>
<dbReference type="SMART" id="SM00388">
    <property type="entry name" value="HisKA"/>
    <property type="match status" value="1"/>
</dbReference>
<dbReference type="GO" id="GO:0005886">
    <property type="term" value="C:plasma membrane"/>
    <property type="evidence" value="ECO:0007669"/>
    <property type="project" value="UniProtKB-SubCell"/>
</dbReference>
<dbReference type="PROSITE" id="PS50885">
    <property type="entry name" value="HAMP"/>
    <property type="match status" value="1"/>
</dbReference>
<evidence type="ECO:0000256" key="10">
    <source>
        <dbReference type="ARBA" id="ARBA00022840"/>
    </source>
</evidence>
<evidence type="ECO:0000256" key="5">
    <source>
        <dbReference type="ARBA" id="ARBA00022553"/>
    </source>
</evidence>
<dbReference type="SUPFAM" id="SSF47384">
    <property type="entry name" value="Homodimeric domain of signal transducing histidine kinase"/>
    <property type="match status" value="1"/>
</dbReference>
<dbReference type="GO" id="GO:0000155">
    <property type="term" value="F:phosphorelay sensor kinase activity"/>
    <property type="evidence" value="ECO:0007669"/>
    <property type="project" value="InterPro"/>
</dbReference>
<accession>A0A7X0SHM1</accession>
<dbReference type="EMBL" id="JACJVO010000005">
    <property type="protein sequence ID" value="MBB6730097.1"/>
    <property type="molecule type" value="Genomic_DNA"/>
</dbReference>
<evidence type="ECO:0000256" key="12">
    <source>
        <dbReference type="ARBA" id="ARBA00023012"/>
    </source>
</evidence>
<keyword evidence="8" id="KW-0547">Nucleotide-binding</keyword>
<keyword evidence="7" id="KW-0812">Transmembrane</keyword>
<evidence type="ECO:0000313" key="17">
    <source>
        <dbReference type="Proteomes" id="UP000564644"/>
    </source>
</evidence>
<dbReference type="SUPFAM" id="SSF158472">
    <property type="entry name" value="HAMP domain-like"/>
    <property type="match status" value="1"/>
</dbReference>
<sequence length="448" mass="48664">MNVRFKLFGIMASLVLLVTAVYFGTTQGYLESRFGRFSATDIAGLLQTYYEENGNSWNGVGQADLAAAGRPGTGGGAALLSPQGTYLLKVGQADDSLIVRRGFRQAIRVKGVRVGTAYAYRWDTDDSLRLKDSIMSSMKIEGVRAAALTASAALLLGLWLAWKLTRPLKRLIAPIDRIAAGELDVRFPVDSRDEYGKVAAALNHMANQLLRAQETRKRLTADVAHELRTPLAIINSQLENIQNGGRSVPPETLLPIQDEVIRMTKMIGDLHQLALAESGALPLDRKPADLAVLLDGIIGKLEPELAAQKIRIVRTAAGTVRPVDIDSSRMTQVFYNLLSNAIRYTPSGGTIECVISEREADGSPYVSVSVTDTGIGVPEEELPYLFERFYRVEEARSRHTGGMGLGLAIAKEFVQAHGGSISAKSKPGQGTTFVVNLPRQPLQNANYK</sequence>
<keyword evidence="10" id="KW-0067">ATP-binding</keyword>
<evidence type="ECO:0000259" key="14">
    <source>
        <dbReference type="PROSITE" id="PS50109"/>
    </source>
</evidence>
<evidence type="ECO:0000259" key="15">
    <source>
        <dbReference type="PROSITE" id="PS50885"/>
    </source>
</evidence>
<keyword evidence="9" id="KW-0418">Kinase</keyword>
<evidence type="ECO:0000256" key="4">
    <source>
        <dbReference type="ARBA" id="ARBA00022475"/>
    </source>
</evidence>
<dbReference type="GO" id="GO:0005524">
    <property type="term" value="F:ATP binding"/>
    <property type="evidence" value="ECO:0007669"/>
    <property type="project" value="UniProtKB-KW"/>
</dbReference>
<comment type="subcellular location">
    <subcellularLocation>
        <location evidence="2">Cell membrane</location>
        <topology evidence="2">Multi-pass membrane protein</topology>
    </subcellularLocation>
</comment>
<keyword evidence="11" id="KW-1133">Transmembrane helix</keyword>
<dbReference type="Pfam" id="PF00512">
    <property type="entry name" value="HisKA"/>
    <property type="match status" value="1"/>
</dbReference>
<name>A0A7X0SHM1_9BACL</name>
<dbReference type="CDD" id="cd00075">
    <property type="entry name" value="HATPase"/>
    <property type="match status" value="1"/>
</dbReference>
<evidence type="ECO:0000256" key="2">
    <source>
        <dbReference type="ARBA" id="ARBA00004651"/>
    </source>
</evidence>
<dbReference type="Gene3D" id="1.10.287.130">
    <property type="match status" value="1"/>
</dbReference>
<gene>
    <name evidence="16" type="ORF">H7C18_04230</name>
</gene>
<dbReference type="EC" id="2.7.13.3" evidence="3"/>
<evidence type="ECO:0000256" key="8">
    <source>
        <dbReference type="ARBA" id="ARBA00022741"/>
    </source>
</evidence>
<dbReference type="SMART" id="SM00304">
    <property type="entry name" value="HAMP"/>
    <property type="match status" value="1"/>
</dbReference>
<dbReference type="PANTHER" id="PTHR45436">
    <property type="entry name" value="SENSOR HISTIDINE KINASE YKOH"/>
    <property type="match status" value="1"/>
</dbReference>
<dbReference type="FunFam" id="3.30.565.10:FF:000006">
    <property type="entry name" value="Sensor histidine kinase WalK"/>
    <property type="match status" value="1"/>
</dbReference>
<evidence type="ECO:0000256" key="1">
    <source>
        <dbReference type="ARBA" id="ARBA00000085"/>
    </source>
</evidence>
<keyword evidence="13" id="KW-0472">Membrane</keyword>
<keyword evidence="6" id="KW-0808">Transferase</keyword>
<keyword evidence="17" id="KW-1185">Reference proteome</keyword>
<dbReference type="InterPro" id="IPR003594">
    <property type="entry name" value="HATPase_dom"/>
</dbReference>
<dbReference type="InterPro" id="IPR004358">
    <property type="entry name" value="Sig_transdc_His_kin-like_C"/>
</dbReference>
<dbReference type="CDD" id="cd00082">
    <property type="entry name" value="HisKA"/>
    <property type="match status" value="1"/>
</dbReference>
<evidence type="ECO:0000256" key="13">
    <source>
        <dbReference type="ARBA" id="ARBA00023136"/>
    </source>
</evidence>
<evidence type="ECO:0000313" key="16">
    <source>
        <dbReference type="EMBL" id="MBB6730097.1"/>
    </source>
</evidence>
<dbReference type="Gene3D" id="3.30.565.10">
    <property type="entry name" value="Histidine kinase-like ATPase, C-terminal domain"/>
    <property type="match status" value="1"/>
</dbReference>
<dbReference type="PANTHER" id="PTHR45436:SF5">
    <property type="entry name" value="SENSOR HISTIDINE KINASE TRCS"/>
    <property type="match status" value="1"/>
</dbReference>
<dbReference type="Gene3D" id="6.10.340.10">
    <property type="match status" value="1"/>
</dbReference>
<dbReference type="SUPFAM" id="SSF55874">
    <property type="entry name" value="ATPase domain of HSP90 chaperone/DNA topoisomerase II/histidine kinase"/>
    <property type="match status" value="1"/>
</dbReference>
<comment type="catalytic activity">
    <reaction evidence="1">
        <text>ATP + protein L-histidine = ADP + protein N-phospho-L-histidine.</text>
        <dbReference type="EC" id="2.7.13.3"/>
    </reaction>
</comment>
<reference evidence="16 17" key="1">
    <citation type="submission" date="2020-08" db="EMBL/GenBank/DDBJ databases">
        <title>Cohnella phylogeny.</title>
        <authorList>
            <person name="Dunlap C."/>
        </authorList>
    </citation>
    <scope>NUCLEOTIDE SEQUENCE [LARGE SCALE GENOMIC DNA]</scope>
    <source>
        <strain evidence="16 17">CBP 2801</strain>
    </source>
</reference>
<dbReference type="Pfam" id="PF00672">
    <property type="entry name" value="HAMP"/>
    <property type="match status" value="1"/>
</dbReference>
<dbReference type="RefSeq" id="WP_185127767.1">
    <property type="nucleotide sequence ID" value="NZ_JACJVO010000005.1"/>
</dbReference>
<dbReference type="AlphaFoldDB" id="A0A7X0SHM1"/>
<evidence type="ECO:0000256" key="3">
    <source>
        <dbReference type="ARBA" id="ARBA00012438"/>
    </source>
</evidence>
<dbReference type="Proteomes" id="UP000564644">
    <property type="component" value="Unassembled WGS sequence"/>
</dbReference>
<keyword evidence="4" id="KW-1003">Cell membrane</keyword>
<dbReference type="InterPro" id="IPR036097">
    <property type="entry name" value="HisK_dim/P_sf"/>
</dbReference>
<dbReference type="SMART" id="SM00387">
    <property type="entry name" value="HATPase_c"/>
    <property type="match status" value="1"/>
</dbReference>